<dbReference type="Pfam" id="PF15963">
    <property type="entry name" value="Myb_DNA-bind_7"/>
    <property type="match status" value="1"/>
</dbReference>
<dbReference type="PANTHER" id="PTHR22929:SF0">
    <property type="entry name" value="TRANSCRIPTION FACTOR TFIIIB COMPONENT B'' HOMOLOG"/>
    <property type="match status" value="1"/>
</dbReference>
<name>F0WX27_9STRA</name>
<feature type="compositionally biased region" description="Basic residues" evidence="1">
    <location>
        <begin position="110"/>
        <end position="122"/>
    </location>
</feature>
<reference evidence="3" key="2">
    <citation type="submission" date="2011-02" db="EMBL/GenBank/DDBJ databases">
        <authorList>
            <person name="MacLean D."/>
        </authorList>
    </citation>
    <scope>NUCLEOTIDE SEQUENCE</scope>
</reference>
<evidence type="ECO:0000313" key="3">
    <source>
        <dbReference type="EMBL" id="CCA26016.1"/>
    </source>
</evidence>
<gene>
    <name evidence="3" type="primary">AlNc14C340G10784</name>
    <name evidence="3" type="ORF">ALNC14_121600</name>
</gene>
<reference evidence="3" key="1">
    <citation type="journal article" date="2011" name="PLoS Biol.">
        <title>Gene gain and loss during evolution of obligate parasitism in the white rust pathogen of Arabidopsis thaliana.</title>
        <authorList>
            <person name="Kemen E."/>
            <person name="Gardiner A."/>
            <person name="Schultz-Larsen T."/>
            <person name="Kemen A.C."/>
            <person name="Balmuth A.L."/>
            <person name="Robert-Seilaniantz A."/>
            <person name="Bailey K."/>
            <person name="Holub E."/>
            <person name="Studholme D.J."/>
            <person name="Maclean D."/>
            <person name="Jones J.D."/>
        </authorList>
    </citation>
    <scope>NUCLEOTIDE SEQUENCE</scope>
</reference>
<dbReference type="GO" id="GO:0001156">
    <property type="term" value="F:TFIIIC-class transcription factor complex binding"/>
    <property type="evidence" value="ECO:0007669"/>
    <property type="project" value="TreeGrafter"/>
</dbReference>
<dbReference type="EMBL" id="FR824385">
    <property type="protein sequence ID" value="CCA26016.1"/>
    <property type="molecule type" value="Genomic_DNA"/>
</dbReference>
<feature type="region of interest" description="Disordered" evidence="1">
    <location>
        <begin position="13"/>
        <end position="42"/>
    </location>
</feature>
<proteinExistence type="predicted"/>
<dbReference type="AlphaFoldDB" id="F0WX27"/>
<dbReference type="InterPro" id="IPR039467">
    <property type="entry name" value="TFIIIB_B''_Myb"/>
</dbReference>
<evidence type="ECO:0000256" key="1">
    <source>
        <dbReference type="SAM" id="MobiDB-lite"/>
    </source>
</evidence>
<feature type="region of interest" description="Disordered" evidence="1">
    <location>
        <begin position="79"/>
        <end position="140"/>
    </location>
</feature>
<organism evidence="3">
    <name type="scientific">Albugo laibachii Nc14</name>
    <dbReference type="NCBI Taxonomy" id="890382"/>
    <lineage>
        <taxon>Eukaryota</taxon>
        <taxon>Sar</taxon>
        <taxon>Stramenopiles</taxon>
        <taxon>Oomycota</taxon>
        <taxon>Peronosporomycetes</taxon>
        <taxon>Albuginales</taxon>
        <taxon>Albuginaceae</taxon>
        <taxon>Albugo</taxon>
    </lineage>
</organism>
<accession>F0WX27</accession>
<feature type="compositionally biased region" description="Low complexity" evidence="1">
    <location>
        <begin position="16"/>
        <end position="25"/>
    </location>
</feature>
<dbReference type="GO" id="GO:0000126">
    <property type="term" value="C:transcription factor TFIIIB complex"/>
    <property type="evidence" value="ECO:0007669"/>
    <property type="project" value="TreeGrafter"/>
</dbReference>
<dbReference type="PANTHER" id="PTHR22929">
    <property type="entry name" value="RNA POLYMERASE III TRANSCRIPTION INITIATION FACTOR B"/>
    <property type="match status" value="1"/>
</dbReference>
<feature type="compositionally biased region" description="Basic and acidic residues" evidence="1">
    <location>
        <begin position="83"/>
        <end position="97"/>
    </location>
</feature>
<sequence>MVRVLLLTAKPRRSSSRLATASRLRQPPNSERRVPVQVENPSPVSEVTEAIVTCTESLPKQTANERTALARQNRLQTLRARKAAKEHANSNATKKDNFNISLSPLSSNSNRKKRPIRKKSRRNPPQEDTPVTDDSSVEVPHVSARKKATIWARSVLASDSHRDKPLEIAIKKLKTTLSTPKEKTKPVQEDDVTQMSLRDLALSIPTGKCRQKHEETHPEVQDHDETDNFDHWGASHHRASTTNAESALMAPQVQIIDGKMVITQTLVQREAEPDEEITNVERRPVNTVRFKRWCKEETKQFYYCLSQMGPTFSMMEPLFPFRSRLELKRKFKYEEKIRPKLIEIALRASVAPIDGEIVETISELIKKASEKVMKKAIATHSKDDDKEVLSDDSEAVHNVSIVSQDQSEELESSFDFGS</sequence>
<protein>
    <submittedName>
        <fullName evidence="3">Uncharacterized protein AlNc14C340G10784</fullName>
    </submittedName>
</protein>
<feature type="domain" description="Transcription factor TFIIIB component B'' Myb" evidence="2">
    <location>
        <begin position="289"/>
        <end position="369"/>
    </location>
</feature>
<dbReference type="HOGENOM" id="CLU_657902_0_0_1"/>
<evidence type="ECO:0000259" key="2">
    <source>
        <dbReference type="Pfam" id="PF15963"/>
    </source>
</evidence>
<dbReference type="GO" id="GO:0070898">
    <property type="term" value="P:RNA polymerase III preinitiation complex assembly"/>
    <property type="evidence" value="ECO:0007669"/>
    <property type="project" value="TreeGrafter"/>
</dbReference>